<dbReference type="Proteomes" id="UP001162501">
    <property type="component" value="Chromosome 4"/>
</dbReference>
<name>A0AC59ZTE5_RANTA</name>
<organism evidence="1 2">
    <name type="scientific">Rangifer tarandus platyrhynchus</name>
    <name type="common">Svalbard reindeer</name>
    <dbReference type="NCBI Taxonomy" id="3082113"/>
    <lineage>
        <taxon>Eukaryota</taxon>
        <taxon>Metazoa</taxon>
        <taxon>Chordata</taxon>
        <taxon>Craniata</taxon>
        <taxon>Vertebrata</taxon>
        <taxon>Euteleostomi</taxon>
        <taxon>Mammalia</taxon>
        <taxon>Eutheria</taxon>
        <taxon>Laurasiatheria</taxon>
        <taxon>Artiodactyla</taxon>
        <taxon>Ruminantia</taxon>
        <taxon>Pecora</taxon>
        <taxon>Cervidae</taxon>
        <taxon>Odocoileinae</taxon>
        <taxon>Rangifer</taxon>
    </lineage>
</organism>
<protein>
    <submittedName>
        <fullName evidence="1">Uncharacterized protein</fullName>
    </submittedName>
</protein>
<reference evidence="1" key="1">
    <citation type="submission" date="2023-05" db="EMBL/GenBank/DDBJ databases">
        <authorList>
            <consortium name="ELIXIR-Norway"/>
        </authorList>
    </citation>
    <scope>NUCLEOTIDE SEQUENCE</scope>
</reference>
<evidence type="ECO:0000313" key="1">
    <source>
        <dbReference type="EMBL" id="CAN0509213.1"/>
    </source>
</evidence>
<gene>
    <name evidence="1" type="ORF">MRATA1EN22A_LOCUS22884</name>
</gene>
<sequence>MRRQKVQGGLGGQLPRPSAQQPAATEPNQAANSSMLRGRSSGSRSPPAPIGRLRERSAAAKSRRPTNLHGTPSMAEVPRYLQLLPGNSSRSQGKPETEGRLVPQPAGGGSRYAGRRHD</sequence>
<proteinExistence type="predicted"/>
<evidence type="ECO:0000313" key="2">
    <source>
        <dbReference type="Proteomes" id="UP001162501"/>
    </source>
</evidence>
<dbReference type="EMBL" id="OX596088">
    <property type="protein sequence ID" value="CAN0509213.1"/>
    <property type="molecule type" value="Genomic_DNA"/>
</dbReference>
<accession>A0AC59ZTE5</accession>
<reference evidence="1" key="2">
    <citation type="submission" date="2025-03" db="EMBL/GenBank/DDBJ databases">
        <authorList>
            <consortium name="ELIXIR-Norway"/>
            <consortium name="Elixir Norway"/>
        </authorList>
    </citation>
    <scope>NUCLEOTIDE SEQUENCE</scope>
</reference>